<sequence length="265" mass="29246">MTEAVRAMQAGEVRVTSETGGAKGDKLARFDQIPAGPMLELAYRYGLGSTKYEQKNGLDNWRNGYRFSLSMAALERHYYAFKNGEDYDGTIYREAGLIGEDDNPIYDEDWNLRPGVSHLAAVAWHCFFLMHHLEHNPQLDDRPSTVLKRNAEADLTAVVEATAEPNEFAGGAEEVREAREHAAVTGEPVIFKQGLPLEVVDEDGDTWLRAPAGDSYAIAGDNSPGDRLAAVERAERRLAEGILHNTYEGVKEHFGPLTIVRGDAA</sequence>
<evidence type="ECO:0000259" key="1">
    <source>
        <dbReference type="Pfam" id="PF18909"/>
    </source>
</evidence>
<keyword evidence="3" id="KW-1185">Reference proteome</keyword>
<accession>A0A4R0IBN4</accession>
<feature type="domain" description="dATP/dGTP diphosphohydrolase N-terminal" evidence="1">
    <location>
        <begin position="18"/>
        <end position="142"/>
    </location>
</feature>
<dbReference type="Proteomes" id="UP000292695">
    <property type="component" value="Unassembled WGS sequence"/>
</dbReference>
<reference evidence="2 3" key="1">
    <citation type="submission" date="2019-02" db="EMBL/GenBank/DDBJ databases">
        <title>Kribbella capetownensis sp. nov. and Kribbella speibonae sp. nov., isolated from soil.</title>
        <authorList>
            <person name="Curtis S.M."/>
            <person name="Norton I."/>
            <person name="Everest G.J."/>
            <person name="Meyers P.R."/>
        </authorList>
    </citation>
    <scope>NUCLEOTIDE SEQUENCE [LARGE SCALE GENOMIC DNA]</scope>
    <source>
        <strain evidence="2 3">DSM 27082</strain>
    </source>
</reference>
<proteinExistence type="predicted"/>
<comment type="caution">
    <text evidence="2">The sequence shown here is derived from an EMBL/GenBank/DDBJ whole genome shotgun (WGS) entry which is preliminary data.</text>
</comment>
<dbReference type="InterPro" id="IPR044038">
    <property type="entry name" value="dATP/dGTP_diPOhydrolase_N"/>
</dbReference>
<dbReference type="OrthoDB" id="4569478at2"/>
<dbReference type="RefSeq" id="WP_131295849.1">
    <property type="nucleotide sequence ID" value="NZ_SJKA01000022.1"/>
</dbReference>
<name>A0A4R0IBN4_9ACTN</name>
<evidence type="ECO:0000313" key="3">
    <source>
        <dbReference type="Proteomes" id="UP000292695"/>
    </source>
</evidence>
<evidence type="ECO:0000313" key="2">
    <source>
        <dbReference type="EMBL" id="TCC19932.1"/>
    </source>
</evidence>
<dbReference type="Pfam" id="PF18909">
    <property type="entry name" value="dGTP_diPhyd_N"/>
    <property type="match status" value="1"/>
</dbReference>
<dbReference type="AlphaFoldDB" id="A0A4R0IBN4"/>
<dbReference type="EMBL" id="SJKA01000022">
    <property type="protein sequence ID" value="TCC19932.1"/>
    <property type="molecule type" value="Genomic_DNA"/>
</dbReference>
<protein>
    <recommendedName>
        <fullName evidence="1">dATP/dGTP diphosphohydrolase N-terminal domain-containing protein</fullName>
    </recommendedName>
</protein>
<gene>
    <name evidence="2" type="ORF">E0H50_37515</name>
</gene>
<organism evidence="2 3">
    <name type="scientific">Kribbella sindirgiensis</name>
    <dbReference type="NCBI Taxonomy" id="1124744"/>
    <lineage>
        <taxon>Bacteria</taxon>
        <taxon>Bacillati</taxon>
        <taxon>Actinomycetota</taxon>
        <taxon>Actinomycetes</taxon>
        <taxon>Propionibacteriales</taxon>
        <taxon>Kribbellaceae</taxon>
        <taxon>Kribbella</taxon>
    </lineage>
</organism>